<gene>
    <name evidence="1" type="ORF">SAMN05216588_1346</name>
</gene>
<organism evidence="1 2">
    <name type="scientific">Phytopseudomonas flavescens</name>
    <dbReference type="NCBI Taxonomy" id="29435"/>
    <lineage>
        <taxon>Bacteria</taxon>
        <taxon>Pseudomonadati</taxon>
        <taxon>Pseudomonadota</taxon>
        <taxon>Gammaproteobacteria</taxon>
        <taxon>Pseudomonadales</taxon>
        <taxon>Pseudomonadaceae</taxon>
        <taxon>Phytopseudomonas</taxon>
    </lineage>
</organism>
<proteinExistence type="predicted"/>
<dbReference type="Gene3D" id="3.30.1460.10">
    <property type="match status" value="1"/>
</dbReference>
<dbReference type="AlphaFoldDB" id="A0A1G8Q9T5"/>
<dbReference type="Proteomes" id="UP000198606">
    <property type="component" value="Unassembled WGS sequence"/>
</dbReference>
<dbReference type="SUPFAM" id="SSF69635">
    <property type="entry name" value="Type III secretory system chaperone-like"/>
    <property type="match status" value="1"/>
</dbReference>
<dbReference type="CDD" id="cd17020">
    <property type="entry name" value="T3SC_IA_ShcM-like"/>
    <property type="match status" value="1"/>
</dbReference>
<sequence>MTFMVLMTTPAYRSLIDHFCTLALIPNPASLYERTAIEVNGVDFTLCHRQSQGMGTVLLYADLGQLPSREAAAAALRLLEMNFHLFGEPLSPVFTLNPQSRHINLAAALLLERLSAERLLTLLGELADMAKAWRRDFFLDADQPVCRPGGRPTSRKALTARTSEQ</sequence>
<dbReference type="STRING" id="29435.SAMN05216588_1346"/>
<dbReference type="EMBL" id="FNDG01000034">
    <property type="protein sequence ID" value="SDJ01589.1"/>
    <property type="molecule type" value="Genomic_DNA"/>
</dbReference>
<protein>
    <submittedName>
        <fullName evidence="1">Tir chaperone protein (CesT) family protein</fullName>
    </submittedName>
</protein>
<evidence type="ECO:0000313" key="2">
    <source>
        <dbReference type="Proteomes" id="UP000198606"/>
    </source>
</evidence>
<dbReference type="InterPro" id="IPR010261">
    <property type="entry name" value="Tir_chaperone"/>
</dbReference>
<dbReference type="GO" id="GO:0030254">
    <property type="term" value="P:protein secretion by the type III secretion system"/>
    <property type="evidence" value="ECO:0007669"/>
    <property type="project" value="InterPro"/>
</dbReference>
<evidence type="ECO:0000313" key="1">
    <source>
        <dbReference type="EMBL" id="SDJ01589.1"/>
    </source>
</evidence>
<reference evidence="1 2" key="1">
    <citation type="submission" date="2016-10" db="EMBL/GenBank/DDBJ databases">
        <authorList>
            <person name="de Groot N.N."/>
        </authorList>
    </citation>
    <scope>NUCLEOTIDE SEQUENCE [LARGE SCALE GENOMIC DNA]</scope>
    <source>
        <strain evidence="1 2">LMG 18387</strain>
    </source>
</reference>
<dbReference type="Pfam" id="PF05932">
    <property type="entry name" value="CesT"/>
    <property type="match status" value="1"/>
</dbReference>
<name>A0A1G8Q9T5_9GAMM</name>
<accession>A0A1G8Q9T5</accession>